<proteinExistence type="predicted"/>
<name>A0A4Y9SJ29_9BURK</name>
<sequence length="153" mass="16921">MPNLIDNLAQAISWASRKLGLETIDAFPPGHPHARTRWNRAYFDIPSDMAPDDIERTLCEAFANTPTVFAHIAHPTPRMQRTFAAIVESHMRKHPAHAATLGALLIAAYDSRHTIEMVPGLREALARTDGLDPVVRVQALLAWLSDNTAVIDV</sequence>
<evidence type="ECO:0000313" key="1">
    <source>
        <dbReference type="EMBL" id="TFW22413.1"/>
    </source>
</evidence>
<evidence type="ECO:0000313" key="2">
    <source>
        <dbReference type="Proteomes" id="UP000298438"/>
    </source>
</evidence>
<gene>
    <name evidence="1" type="ORF">E4L96_07735</name>
</gene>
<dbReference type="EMBL" id="SPVF01000106">
    <property type="protein sequence ID" value="TFW22413.1"/>
    <property type="molecule type" value="Genomic_DNA"/>
</dbReference>
<protein>
    <submittedName>
        <fullName evidence="1">Uncharacterized protein</fullName>
    </submittedName>
</protein>
<dbReference type="Proteomes" id="UP000298438">
    <property type="component" value="Unassembled WGS sequence"/>
</dbReference>
<accession>A0A4Y9SJ29</accession>
<comment type="caution">
    <text evidence="1">The sequence shown here is derived from an EMBL/GenBank/DDBJ whole genome shotgun (WGS) entry which is preliminary data.</text>
</comment>
<dbReference type="RefSeq" id="WP_135206638.1">
    <property type="nucleotide sequence ID" value="NZ_SPVF01000106.1"/>
</dbReference>
<dbReference type="OrthoDB" id="8702805at2"/>
<keyword evidence="2" id="KW-1185">Reference proteome</keyword>
<organism evidence="1 2">
    <name type="scientific">Zemynaea arenosa</name>
    <dbReference type="NCBI Taxonomy" id="2561931"/>
    <lineage>
        <taxon>Bacteria</taxon>
        <taxon>Pseudomonadati</taxon>
        <taxon>Pseudomonadota</taxon>
        <taxon>Betaproteobacteria</taxon>
        <taxon>Burkholderiales</taxon>
        <taxon>Oxalobacteraceae</taxon>
        <taxon>Telluria group</taxon>
        <taxon>Zemynaea</taxon>
    </lineage>
</organism>
<dbReference type="AlphaFoldDB" id="A0A4Y9SJ29"/>
<reference evidence="1 2" key="1">
    <citation type="submission" date="2019-03" db="EMBL/GenBank/DDBJ databases">
        <title>Draft Genome Sequence of Massilia arenosa sp. nov., a Novel Massilia Species Isolated from a Sandy-loam Maize Soil.</title>
        <authorList>
            <person name="Raths R."/>
            <person name="Peta V."/>
            <person name="Bucking H."/>
        </authorList>
    </citation>
    <scope>NUCLEOTIDE SEQUENCE [LARGE SCALE GENOMIC DNA]</scope>
    <source>
        <strain evidence="1 2">MC02</strain>
    </source>
</reference>